<dbReference type="GO" id="GO:0016020">
    <property type="term" value="C:membrane"/>
    <property type="evidence" value="ECO:0007669"/>
    <property type="project" value="UniProtKB-SubCell"/>
</dbReference>
<evidence type="ECO:0000256" key="2">
    <source>
        <dbReference type="ARBA" id="ARBA00022692"/>
    </source>
</evidence>
<keyword evidence="3 5" id="KW-1133">Transmembrane helix</keyword>
<gene>
    <name evidence="6" type="ORF">UFOPK2576_00636</name>
    <name evidence="7" type="ORF">UFOPK4358_00624</name>
</gene>
<evidence type="ECO:0000256" key="5">
    <source>
        <dbReference type="SAM" id="Phobius"/>
    </source>
</evidence>
<name>A0A6J6P8N9_9ZZZZ</name>
<evidence type="ECO:0000256" key="4">
    <source>
        <dbReference type="ARBA" id="ARBA00023136"/>
    </source>
</evidence>
<organism evidence="6">
    <name type="scientific">freshwater metagenome</name>
    <dbReference type="NCBI Taxonomy" id="449393"/>
    <lineage>
        <taxon>unclassified sequences</taxon>
        <taxon>metagenomes</taxon>
        <taxon>ecological metagenomes</taxon>
    </lineage>
</organism>
<comment type="subcellular location">
    <subcellularLocation>
        <location evidence="1">Membrane</location>
        <topology evidence="1">Multi-pass membrane protein</topology>
    </subcellularLocation>
</comment>
<dbReference type="EMBL" id="CAFBQQ010000093">
    <property type="protein sequence ID" value="CAB5064280.1"/>
    <property type="molecule type" value="Genomic_DNA"/>
</dbReference>
<feature type="transmembrane region" description="Helical" evidence="5">
    <location>
        <begin position="6"/>
        <end position="26"/>
    </location>
</feature>
<reference evidence="6" key="1">
    <citation type="submission" date="2020-05" db="EMBL/GenBank/DDBJ databases">
        <authorList>
            <person name="Chiriac C."/>
            <person name="Salcher M."/>
            <person name="Ghai R."/>
            <person name="Kavagutti S V."/>
        </authorList>
    </citation>
    <scope>NUCLEOTIDE SEQUENCE</scope>
</reference>
<sequence>MSTTYWIVAGIAAFAFFGSGMMKLASSREKLLANKNMGWAAEFTAPQIKLIGLAEVLGAAGLILPNALDIAPNLSKAAAVCLFLLMAGAANFHRQRKEPIVPPLVLAILALVTLFL</sequence>
<dbReference type="EMBL" id="CAEZXQ010000091">
    <property type="protein sequence ID" value="CAB4695259.1"/>
    <property type="molecule type" value="Genomic_DNA"/>
</dbReference>
<protein>
    <submittedName>
        <fullName evidence="6">Unannotated protein</fullName>
    </submittedName>
</protein>
<evidence type="ECO:0000256" key="3">
    <source>
        <dbReference type="ARBA" id="ARBA00022989"/>
    </source>
</evidence>
<keyword evidence="4 5" id="KW-0472">Membrane</keyword>
<accession>A0A6J6P8N9</accession>
<evidence type="ECO:0000313" key="7">
    <source>
        <dbReference type="EMBL" id="CAB5064280.1"/>
    </source>
</evidence>
<dbReference type="InterPro" id="IPR032808">
    <property type="entry name" value="DoxX"/>
</dbReference>
<proteinExistence type="predicted"/>
<dbReference type="Pfam" id="PF13564">
    <property type="entry name" value="DoxX_2"/>
    <property type="match status" value="1"/>
</dbReference>
<keyword evidence="2 5" id="KW-0812">Transmembrane</keyword>
<evidence type="ECO:0000313" key="6">
    <source>
        <dbReference type="EMBL" id="CAB4695259.1"/>
    </source>
</evidence>
<dbReference type="AlphaFoldDB" id="A0A6J6P8N9"/>
<evidence type="ECO:0000256" key="1">
    <source>
        <dbReference type="ARBA" id="ARBA00004141"/>
    </source>
</evidence>